<dbReference type="AlphaFoldDB" id="A0A1L4D1F3"/>
<dbReference type="Pfam" id="PF00005">
    <property type="entry name" value="ABC_tran"/>
    <property type="match status" value="1"/>
</dbReference>
<feature type="domain" description="ABC transporter" evidence="5">
    <location>
        <begin position="19"/>
        <end position="237"/>
    </location>
</feature>
<keyword evidence="3" id="KW-0547">Nucleotide-binding</keyword>
<dbReference type="Gene3D" id="3.40.50.300">
    <property type="entry name" value="P-loop containing nucleotide triphosphate hydrolases"/>
    <property type="match status" value="1"/>
</dbReference>
<name>A0A1L4D1F3_9BACT</name>
<dbReference type="InterPro" id="IPR027417">
    <property type="entry name" value="P-loop_NTPase"/>
</dbReference>
<reference evidence="6 7" key="1">
    <citation type="submission" date="2016-10" db="EMBL/GenBank/DDBJ databases">
        <title>Silvanigrella aquatica sp. nov., isolated from a freshwater lake located in the Black Forest, Germany, description of Silvanigrellaceae fam. nov., Silvanigrellales ord. nov., reclassification of the order Bdellovibrionales in the class Oligoflexia, reclassification of the families Bacteriovoracaceae and Halobacteriovoraceae in the new order Bacteriovoracales ord. nov., and reclassification of the family Pseudobacteriovoracaceae in the order Oligoflexiales.</title>
        <authorList>
            <person name="Hahn M.W."/>
            <person name="Schmidt J."/>
            <person name="Koll U."/>
            <person name="Rohde M."/>
            <person name="Verbag S."/>
            <person name="Pitt A."/>
            <person name="Nakai R."/>
            <person name="Naganuma T."/>
            <person name="Lang E."/>
        </authorList>
    </citation>
    <scope>NUCLEOTIDE SEQUENCE [LARGE SCALE GENOMIC DNA]</scope>
    <source>
        <strain evidence="6 7">MWH-Nonnen-W8red</strain>
    </source>
</reference>
<dbReference type="InterPro" id="IPR017871">
    <property type="entry name" value="ABC_transporter-like_CS"/>
</dbReference>
<dbReference type="STRING" id="1915309.AXG55_08910"/>
<evidence type="ECO:0000313" key="7">
    <source>
        <dbReference type="Proteomes" id="UP000184731"/>
    </source>
</evidence>
<dbReference type="SUPFAM" id="SSF52540">
    <property type="entry name" value="P-loop containing nucleoside triphosphate hydrolases"/>
    <property type="match status" value="1"/>
</dbReference>
<evidence type="ECO:0000256" key="3">
    <source>
        <dbReference type="ARBA" id="ARBA00022741"/>
    </source>
</evidence>
<dbReference type="PROSITE" id="PS00211">
    <property type="entry name" value="ABC_TRANSPORTER_1"/>
    <property type="match status" value="1"/>
</dbReference>
<keyword evidence="2" id="KW-0813">Transport</keyword>
<evidence type="ECO:0000313" key="6">
    <source>
        <dbReference type="EMBL" id="APJ04020.1"/>
    </source>
</evidence>
<dbReference type="InterPro" id="IPR050153">
    <property type="entry name" value="Metal_Ion_Import_ABC"/>
</dbReference>
<dbReference type="KEGG" id="saqi:AXG55_08910"/>
<evidence type="ECO:0000256" key="2">
    <source>
        <dbReference type="ARBA" id="ARBA00022448"/>
    </source>
</evidence>
<proteinExistence type="inferred from homology"/>
<dbReference type="Proteomes" id="UP000184731">
    <property type="component" value="Chromosome"/>
</dbReference>
<keyword evidence="7" id="KW-1185">Reference proteome</keyword>
<dbReference type="GO" id="GO:0005524">
    <property type="term" value="F:ATP binding"/>
    <property type="evidence" value="ECO:0007669"/>
    <property type="project" value="UniProtKB-KW"/>
</dbReference>
<evidence type="ECO:0000256" key="1">
    <source>
        <dbReference type="ARBA" id="ARBA00005417"/>
    </source>
</evidence>
<dbReference type="GO" id="GO:0016887">
    <property type="term" value="F:ATP hydrolysis activity"/>
    <property type="evidence" value="ECO:0007669"/>
    <property type="project" value="InterPro"/>
</dbReference>
<dbReference type="EMBL" id="CP017834">
    <property type="protein sequence ID" value="APJ04020.1"/>
    <property type="molecule type" value="Genomic_DNA"/>
</dbReference>
<gene>
    <name evidence="6" type="ORF">AXG55_08910</name>
</gene>
<dbReference type="PANTHER" id="PTHR42734">
    <property type="entry name" value="METAL TRANSPORT SYSTEM ATP-BINDING PROTEIN TM_0124-RELATED"/>
    <property type="match status" value="1"/>
</dbReference>
<dbReference type="SMART" id="SM00382">
    <property type="entry name" value="AAA"/>
    <property type="match status" value="1"/>
</dbReference>
<protein>
    <recommendedName>
        <fullName evidence="5">ABC transporter domain-containing protein</fullName>
    </recommendedName>
</protein>
<dbReference type="PANTHER" id="PTHR42734:SF6">
    <property type="entry name" value="MOLYBDATE IMPORT ATP-BINDING PROTEIN MOLC"/>
    <property type="match status" value="1"/>
</dbReference>
<dbReference type="PROSITE" id="PS50893">
    <property type="entry name" value="ABC_TRANSPORTER_2"/>
    <property type="match status" value="1"/>
</dbReference>
<organism evidence="6 7">
    <name type="scientific">Silvanigrella aquatica</name>
    <dbReference type="NCBI Taxonomy" id="1915309"/>
    <lineage>
        <taxon>Bacteria</taxon>
        <taxon>Pseudomonadati</taxon>
        <taxon>Bdellovibrionota</taxon>
        <taxon>Oligoflexia</taxon>
        <taxon>Silvanigrellales</taxon>
        <taxon>Silvanigrellaceae</taxon>
        <taxon>Silvanigrella</taxon>
    </lineage>
</organism>
<dbReference type="InterPro" id="IPR003439">
    <property type="entry name" value="ABC_transporter-like_ATP-bd"/>
</dbReference>
<dbReference type="InterPro" id="IPR003593">
    <property type="entry name" value="AAA+_ATPase"/>
</dbReference>
<keyword evidence="4" id="KW-0067">ATP-binding</keyword>
<sequence length="239" mass="27337">MSAPSKNSIEIVGKYMSYLSWNQLVVGYSHKKCLINPFSGEVTQPGIYAIMGQNGCGKSTLLKTWLGLLRPVSGSVYLNDAPIPTEHNISQGIAYVPQFHAVNRYFHISVQDFIKQGRGPQYKFAENDYHEITNLLSEWQLSGYENRSFHEMSGGQKTRVMIVRAIISKPKILFLDEPLASLDICCQQQLMDTLEELTQAHKVCVFIVDHHLENFKNYLTTRFYFTRKHDQEISSVILK</sequence>
<accession>A0A1L4D1F3</accession>
<evidence type="ECO:0000256" key="4">
    <source>
        <dbReference type="ARBA" id="ARBA00022840"/>
    </source>
</evidence>
<evidence type="ECO:0000259" key="5">
    <source>
        <dbReference type="PROSITE" id="PS50893"/>
    </source>
</evidence>
<comment type="similarity">
    <text evidence="1">Belongs to the ABC transporter superfamily.</text>
</comment>